<name>A0A6G1JYU6_9PLEO</name>
<accession>A0A6G1JYU6</accession>
<keyword evidence="2" id="KW-1185">Reference proteome</keyword>
<proteinExistence type="predicted"/>
<organism evidence="1 2">
    <name type="scientific">Pleomassaria siparia CBS 279.74</name>
    <dbReference type="NCBI Taxonomy" id="1314801"/>
    <lineage>
        <taxon>Eukaryota</taxon>
        <taxon>Fungi</taxon>
        <taxon>Dikarya</taxon>
        <taxon>Ascomycota</taxon>
        <taxon>Pezizomycotina</taxon>
        <taxon>Dothideomycetes</taxon>
        <taxon>Pleosporomycetidae</taxon>
        <taxon>Pleosporales</taxon>
        <taxon>Pleomassariaceae</taxon>
        <taxon>Pleomassaria</taxon>
    </lineage>
</organism>
<dbReference type="EMBL" id="MU005779">
    <property type="protein sequence ID" value="KAF2705337.1"/>
    <property type="molecule type" value="Genomic_DNA"/>
</dbReference>
<dbReference type="OrthoDB" id="407658at2759"/>
<dbReference type="Proteomes" id="UP000799428">
    <property type="component" value="Unassembled WGS sequence"/>
</dbReference>
<gene>
    <name evidence="1" type="ORF">K504DRAFT_448900</name>
</gene>
<evidence type="ECO:0000313" key="1">
    <source>
        <dbReference type="EMBL" id="KAF2705337.1"/>
    </source>
</evidence>
<sequence length="119" mass="13257">MLQGLDDVWEKGTVQRNIGEDVVKFWKGLGHGKNSVLEIVYPSAVGHLIWKNGEVWLALLKDTKSPTIKSQTDGTSLNSIARLDGSLVDLAPKPNALGLEKKKWYFTVRALMKTIPKEK</sequence>
<protein>
    <submittedName>
        <fullName evidence="1">Uncharacterized protein</fullName>
    </submittedName>
</protein>
<dbReference type="AlphaFoldDB" id="A0A6G1JYU6"/>
<evidence type="ECO:0000313" key="2">
    <source>
        <dbReference type="Proteomes" id="UP000799428"/>
    </source>
</evidence>
<reference evidence="1" key="1">
    <citation type="journal article" date="2020" name="Stud. Mycol.">
        <title>101 Dothideomycetes genomes: a test case for predicting lifestyles and emergence of pathogens.</title>
        <authorList>
            <person name="Haridas S."/>
            <person name="Albert R."/>
            <person name="Binder M."/>
            <person name="Bloem J."/>
            <person name="Labutti K."/>
            <person name="Salamov A."/>
            <person name="Andreopoulos B."/>
            <person name="Baker S."/>
            <person name="Barry K."/>
            <person name="Bills G."/>
            <person name="Bluhm B."/>
            <person name="Cannon C."/>
            <person name="Castanera R."/>
            <person name="Culley D."/>
            <person name="Daum C."/>
            <person name="Ezra D."/>
            <person name="Gonzalez J."/>
            <person name="Henrissat B."/>
            <person name="Kuo A."/>
            <person name="Liang C."/>
            <person name="Lipzen A."/>
            <person name="Lutzoni F."/>
            <person name="Magnuson J."/>
            <person name="Mondo S."/>
            <person name="Nolan M."/>
            <person name="Ohm R."/>
            <person name="Pangilinan J."/>
            <person name="Park H.-J."/>
            <person name="Ramirez L."/>
            <person name="Alfaro M."/>
            <person name="Sun H."/>
            <person name="Tritt A."/>
            <person name="Yoshinaga Y."/>
            <person name="Zwiers L.-H."/>
            <person name="Turgeon B."/>
            <person name="Goodwin S."/>
            <person name="Spatafora J."/>
            <person name="Crous P."/>
            <person name="Grigoriev I."/>
        </authorList>
    </citation>
    <scope>NUCLEOTIDE SEQUENCE</scope>
    <source>
        <strain evidence="1">CBS 279.74</strain>
    </source>
</reference>